<accession>A0AA95JD13</accession>
<dbReference type="InterPro" id="IPR038720">
    <property type="entry name" value="YprB_RNase_H-like_dom"/>
</dbReference>
<dbReference type="Gene3D" id="1.25.40.10">
    <property type="entry name" value="Tetratricopeptide repeat domain"/>
    <property type="match status" value="1"/>
</dbReference>
<dbReference type="GO" id="GO:0003676">
    <property type="term" value="F:nucleic acid binding"/>
    <property type="evidence" value="ECO:0007669"/>
    <property type="project" value="InterPro"/>
</dbReference>
<dbReference type="EMBL" id="CP119317">
    <property type="protein sequence ID" value="WEK55821.1"/>
    <property type="molecule type" value="Genomic_DNA"/>
</dbReference>
<feature type="domain" description="YprB ribonuclease H-like" evidence="1">
    <location>
        <begin position="114"/>
        <end position="282"/>
    </location>
</feature>
<name>A0AA95JD13_9BACL</name>
<organism evidence="2 3">
    <name type="scientific">Candidatus Cohnella colombiensis</name>
    <dbReference type="NCBI Taxonomy" id="3121368"/>
    <lineage>
        <taxon>Bacteria</taxon>
        <taxon>Bacillati</taxon>
        <taxon>Bacillota</taxon>
        <taxon>Bacilli</taxon>
        <taxon>Bacillales</taxon>
        <taxon>Paenibacillaceae</taxon>
        <taxon>Cohnella</taxon>
    </lineage>
</organism>
<keyword evidence="3" id="KW-1185">Reference proteome</keyword>
<protein>
    <submittedName>
        <fullName evidence="2">Ribonuclease H-like domain-containing protein</fullName>
    </submittedName>
</protein>
<dbReference type="InterPro" id="IPR012337">
    <property type="entry name" value="RNaseH-like_sf"/>
</dbReference>
<dbReference type="InterPro" id="IPR011990">
    <property type="entry name" value="TPR-like_helical_dom_sf"/>
</dbReference>
<proteinExistence type="predicted"/>
<dbReference type="SUPFAM" id="SSF53098">
    <property type="entry name" value="Ribonuclease H-like"/>
    <property type="match status" value="1"/>
</dbReference>
<dbReference type="Gene3D" id="3.30.420.10">
    <property type="entry name" value="Ribonuclease H-like superfamily/Ribonuclease H"/>
    <property type="match status" value="1"/>
</dbReference>
<dbReference type="PANTHER" id="PTHR38462">
    <property type="entry name" value="EXONUCLEASE-LIKE PROTEIN"/>
    <property type="match status" value="1"/>
</dbReference>
<dbReference type="Pfam" id="PF13482">
    <property type="entry name" value="RNase_H_2"/>
    <property type="match status" value="1"/>
</dbReference>
<dbReference type="SUPFAM" id="SSF48452">
    <property type="entry name" value="TPR-like"/>
    <property type="match status" value="1"/>
</dbReference>
<evidence type="ECO:0000313" key="2">
    <source>
        <dbReference type="EMBL" id="WEK55821.1"/>
    </source>
</evidence>
<evidence type="ECO:0000313" key="3">
    <source>
        <dbReference type="Proteomes" id="UP001178662"/>
    </source>
</evidence>
<dbReference type="AlphaFoldDB" id="A0AA95JD13"/>
<evidence type="ECO:0000259" key="1">
    <source>
        <dbReference type="Pfam" id="PF13482"/>
    </source>
</evidence>
<dbReference type="PANTHER" id="PTHR38462:SF1">
    <property type="entry name" value="YPRB RIBONUCLEASE H-LIKE DOMAIN-CONTAINING PROTEIN"/>
    <property type="match status" value="1"/>
</dbReference>
<reference evidence="2" key="1">
    <citation type="submission" date="2023-03" db="EMBL/GenBank/DDBJ databases">
        <title>Andean soil-derived lignocellulolytic bacterial consortium as a source of novel taxa and putative plastic-active enzymes.</title>
        <authorList>
            <person name="Diaz-Garcia L."/>
            <person name="Chuvochina M."/>
            <person name="Feuerriegel G."/>
            <person name="Bunk B."/>
            <person name="Sproer C."/>
            <person name="Streit W.R."/>
            <person name="Rodriguez L.M."/>
            <person name="Overmann J."/>
            <person name="Jimenez D.J."/>
        </authorList>
    </citation>
    <scope>NUCLEOTIDE SEQUENCE</scope>
    <source>
        <strain evidence="2">MAG 2441</strain>
    </source>
</reference>
<sequence length="449" mass="51224">MSGLKERLERLRAAAIATEVAEVAAVESYALVEEDTSNKVIDSDDNGQLAFQRMGVEIHENEWGSFLLRTIRYPLPHRHGRYALEDLKPYVTYLDAVAARQNTEAVPIDLQRMLFLDTETTGLGVGTGNVPFMIGIGYYTDQAFIVEQTLIRHPGEEKAMLHYLLDHLKRTTHLVTYNGRTFDWPVIVNRYIMNGWRSNGVEPAQLDFLHPSRALWRNTLTSCRLSMVEKARLGVKREDDVPGSLAPVLYIQYLNDGDASHLRGVYAHNEQDVLSLASLSVHFAYLLSEEEQKLEEVEGEELYRTACWLEKHGNGEQAERLFNRLLERDILPQEQWGLALAARYKKLGKFNQAIGLWQQCAKLTEQAFVPKVDAHIELAIYYEHRSKELLTALNYVDSALSLLQRMASVSRVSNRLTEQKAALIHRAERLKNKISRQTSCNDDNVGERD</sequence>
<gene>
    <name evidence="2" type="ORF">P0Y55_07180</name>
</gene>
<dbReference type="Proteomes" id="UP001178662">
    <property type="component" value="Chromosome"/>
</dbReference>
<dbReference type="InterPro" id="IPR036397">
    <property type="entry name" value="RNaseH_sf"/>
</dbReference>